<proteinExistence type="predicted"/>
<feature type="repeat" description="ANK" evidence="2">
    <location>
        <begin position="1174"/>
        <end position="1198"/>
    </location>
</feature>
<dbReference type="Gene3D" id="1.25.40.20">
    <property type="entry name" value="Ankyrin repeat-containing domain"/>
    <property type="match status" value="2"/>
</dbReference>
<dbReference type="Pfam" id="PF22939">
    <property type="entry name" value="WHD_GPIID"/>
    <property type="match status" value="1"/>
</dbReference>
<evidence type="ECO:0000259" key="4">
    <source>
        <dbReference type="Pfam" id="PF22939"/>
    </source>
</evidence>
<feature type="repeat" description="ANK" evidence="2">
    <location>
        <begin position="972"/>
        <end position="1004"/>
    </location>
</feature>
<dbReference type="Pfam" id="PF12796">
    <property type="entry name" value="Ank_2"/>
    <property type="match status" value="4"/>
</dbReference>
<feature type="repeat" description="ANK" evidence="2">
    <location>
        <begin position="839"/>
        <end position="871"/>
    </location>
</feature>
<dbReference type="InterPro" id="IPR027417">
    <property type="entry name" value="P-loop_NTPase"/>
</dbReference>
<dbReference type="Pfam" id="PF01048">
    <property type="entry name" value="PNP_UDP_1"/>
    <property type="match status" value="1"/>
</dbReference>
<protein>
    <recommendedName>
        <fullName evidence="8">Nucleoside phosphorylase domain-containing protein</fullName>
    </recommendedName>
</protein>
<feature type="domain" description="Nephrocystin 3-like N-terminal" evidence="5">
    <location>
        <begin position="382"/>
        <end position="547"/>
    </location>
</feature>
<keyword evidence="7" id="KW-1185">Reference proteome</keyword>
<reference evidence="6" key="1">
    <citation type="submission" date="2022-10" db="EMBL/GenBank/DDBJ databases">
        <title>Culturing micro-colonial fungi from biological soil crusts in the Mojave desert and describing Neophaeococcomyces mojavensis, and introducing the new genera and species Taxawa tesnikishii.</title>
        <authorList>
            <person name="Kurbessoian T."/>
            <person name="Stajich J.E."/>
        </authorList>
    </citation>
    <scope>NUCLEOTIDE SEQUENCE</scope>
    <source>
        <strain evidence="6">TK_41</strain>
    </source>
</reference>
<comment type="caution">
    <text evidence="6">The sequence shown here is derived from an EMBL/GenBank/DDBJ whole genome shotgun (WGS) entry which is preliminary data.</text>
</comment>
<dbReference type="Gene3D" id="3.40.50.1580">
    <property type="entry name" value="Nucleoside phosphorylase domain"/>
    <property type="match status" value="1"/>
</dbReference>
<evidence type="ECO:0000256" key="2">
    <source>
        <dbReference type="PROSITE-ProRule" id="PRU00023"/>
    </source>
</evidence>
<feature type="domain" description="GPI inositol-deacylase winged helix" evidence="4">
    <location>
        <begin position="652"/>
        <end position="738"/>
    </location>
</feature>
<dbReference type="PANTHER" id="PTHR46082:SF11">
    <property type="entry name" value="AAA+ ATPASE DOMAIN-CONTAINING PROTEIN-RELATED"/>
    <property type="match status" value="1"/>
</dbReference>
<dbReference type="SUPFAM" id="SSF52540">
    <property type="entry name" value="P-loop containing nucleoside triphosphate hydrolases"/>
    <property type="match status" value="1"/>
</dbReference>
<feature type="repeat" description="ANK" evidence="2">
    <location>
        <begin position="905"/>
        <end position="937"/>
    </location>
</feature>
<feature type="repeat" description="ANK" evidence="2">
    <location>
        <begin position="1072"/>
        <end position="1096"/>
    </location>
</feature>
<dbReference type="PROSITE" id="PS50088">
    <property type="entry name" value="ANK_REPEAT"/>
    <property type="match status" value="9"/>
</dbReference>
<keyword evidence="1" id="KW-0677">Repeat</keyword>
<dbReference type="InterPro" id="IPR002110">
    <property type="entry name" value="Ankyrin_rpt"/>
</dbReference>
<evidence type="ECO:0000256" key="1">
    <source>
        <dbReference type="ARBA" id="ARBA00022737"/>
    </source>
</evidence>
<dbReference type="GO" id="GO:0009116">
    <property type="term" value="P:nucleoside metabolic process"/>
    <property type="evidence" value="ECO:0007669"/>
    <property type="project" value="InterPro"/>
</dbReference>
<dbReference type="SUPFAM" id="SSF48403">
    <property type="entry name" value="Ankyrin repeat"/>
    <property type="match status" value="1"/>
</dbReference>
<dbReference type="InterPro" id="IPR000845">
    <property type="entry name" value="Nucleoside_phosphorylase_d"/>
</dbReference>
<dbReference type="Gene3D" id="3.40.50.300">
    <property type="entry name" value="P-loop containing nucleotide triphosphate hydrolases"/>
    <property type="match status" value="1"/>
</dbReference>
<feature type="repeat" description="ANK" evidence="2">
    <location>
        <begin position="872"/>
        <end position="904"/>
    </location>
</feature>
<accession>A0AA38WYC4</accession>
<evidence type="ECO:0000313" key="7">
    <source>
        <dbReference type="Proteomes" id="UP001172673"/>
    </source>
</evidence>
<dbReference type="SUPFAM" id="SSF53167">
    <property type="entry name" value="Purine and uridine phosphorylases"/>
    <property type="match status" value="1"/>
</dbReference>
<dbReference type="Proteomes" id="UP001172673">
    <property type="component" value="Unassembled WGS sequence"/>
</dbReference>
<evidence type="ECO:0000313" key="6">
    <source>
        <dbReference type="EMBL" id="KAJ9603384.1"/>
    </source>
</evidence>
<evidence type="ECO:0008006" key="8">
    <source>
        <dbReference type="Google" id="ProtNLM"/>
    </source>
</evidence>
<organism evidence="6 7">
    <name type="scientific">Cladophialophora chaetospira</name>
    <dbReference type="NCBI Taxonomy" id="386627"/>
    <lineage>
        <taxon>Eukaryota</taxon>
        <taxon>Fungi</taxon>
        <taxon>Dikarya</taxon>
        <taxon>Ascomycota</taxon>
        <taxon>Pezizomycotina</taxon>
        <taxon>Eurotiomycetes</taxon>
        <taxon>Chaetothyriomycetidae</taxon>
        <taxon>Chaetothyriales</taxon>
        <taxon>Herpotrichiellaceae</taxon>
        <taxon>Cladophialophora</taxon>
    </lineage>
</organism>
<dbReference type="InterPro" id="IPR054471">
    <property type="entry name" value="GPIID_WHD"/>
</dbReference>
<dbReference type="Pfam" id="PF00023">
    <property type="entry name" value="Ank"/>
    <property type="match status" value="1"/>
</dbReference>
<dbReference type="SMART" id="SM00248">
    <property type="entry name" value="ANK"/>
    <property type="match status" value="11"/>
</dbReference>
<feature type="repeat" description="ANK" evidence="2">
    <location>
        <begin position="938"/>
        <end position="970"/>
    </location>
</feature>
<feature type="repeat" description="ANK" evidence="2">
    <location>
        <begin position="1140"/>
        <end position="1164"/>
    </location>
</feature>
<keyword evidence="2" id="KW-0040">ANK repeat</keyword>
<dbReference type="InterPro" id="IPR035994">
    <property type="entry name" value="Nucleoside_phosphorylase_sf"/>
</dbReference>
<dbReference type="EMBL" id="JAPDRK010000022">
    <property type="protein sequence ID" value="KAJ9603384.1"/>
    <property type="molecule type" value="Genomic_DNA"/>
</dbReference>
<gene>
    <name evidence="6" type="ORF">H2200_012162</name>
</gene>
<dbReference type="PROSITE" id="PS50297">
    <property type="entry name" value="ANK_REP_REGION"/>
    <property type="match status" value="8"/>
</dbReference>
<dbReference type="PANTHER" id="PTHR46082">
    <property type="entry name" value="ATP/GTP-BINDING PROTEIN-RELATED"/>
    <property type="match status" value="1"/>
</dbReference>
<name>A0AA38WYC4_9EURO</name>
<sequence>MSKSHDPQSYTVGWVCAITTEYVAAQAFLDDQHDGPEHVSVNDNNDYTLGRVGQHNVVIAVAPVGEYGTQSAATVARDMMHTFPNVRIGLMVGIAGGAPSPKHDIRLGDIVVSAPSDGKGGVFQYDYGKAKQGQDFETTGYLNQPPPILRSAVNGLKAQYMAKGNQLEQAVDAALKRMPRLKKSFGRPVPSADKLYLAECVHPQNEESGCDEVCSKDPKVLIPRDPRTTDEDNPAVHYGLIGSANRVMKDALARDKLAAKGVLCFEMEAAGLMNHFPCLVIRGICDYSDSHKNKAWQGYAAMVAAAYAKNLLCRIRPNSVEAERKLIDVIAGVQEDVAQISKGMERIVRKDQSEERQTIINWITALDFTLQQRDYINQRQAGTGGWFLESNEFLCWLETPSQRLFCPGIPGAGKTVIASIVIDHLSNSFEKDPSVGVAYVFCDFRRQEEQSPQELFSSLLRQLVQAQPQIPNPIRQLYQTYCPKFQKLSSTEIITTLNIVAASYSKLFIVIDALDEFRTVRGCRTEFLSMLLDFQIKSGANLLVTSRFNDDIGSQFLGVPSLRIYATDQDVERYLDEEVRLMRPEILDDDSCNMIKAEIARAASGMFLLAKLRMPMLADMPTKGHMKNALKELAAAGNQLSDLYEQALVRITAQGQEVRELAMHALSWIVHAKRPLSPEELRHALAVKLDTTELDTDYLPSTKLILSFCVGLITIDPESDIIRLVHYSTQEYLQLEETQNRWFPNAQTDITRTCVTYLSYDKFKAGFCPSDEEYAERLQENPLYLYASSNWGYHARYLPDRCEYTMRFLRKRAQVEASSQALLVARHASHYGHSQQAPKDISSLHLAAFFGIDRVALELLASGHEIDVRDSYKRTPLWWAAQNGQATMIKVLLDEGSALEAKDKSGKTPLSRAAESGHDEAIKLLIERGATVDSEDDRACTPLLLAARQGHEAAVMLLASHGAFLDSSDSLYGRTPLWWAVQNMHEETAKLLAQLGADPMTRDKSGQTLLHWSIITKRERVVQLIVNLQAHLSAGFFYDQSILWFATKEDNAAVLRLILDNEPFEADLSDDHRRTPLSHAASYGQTEIVRVLLGTGKTDPDLADDRGRTPLSYAAANGHEEVVQLLLDTGRFTPDSADEHEETPLGKAAYNGHTRIVRLLLDTGQFNPAFPNRKKRTPLFYAASEGHEEIVRMLLNTGRCNPDWNDRWWREPFRAAIKKGHRDVARMLNPDEARLLSGAGKRKLGPDMVEVLHLYAEFESSDEEGSEHDEEVKIRTLDADWRQRYRDEPRELWRG</sequence>
<evidence type="ECO:0000259" key="3">
    <source>
        <dbReference type="Pfam" id="PF01048"/>
    </source>
</evidence>
<dbReference type="InterPro" id="IPR053137">
    <property type="entry name" value="NLR-like"/>
</dbReference>
<dbReference type="InterPro" id="IPR056884">
    <property type="entry name" value="NPHP3-like_N"/>
</dbReference>
<dbReference type="GO" id="GO:0003824">
    <property type="term" value="F:catalytic activity"/>
    <property type="evidence" value="ECO:0007669"/>
    <property type="project" value="InterPro"/>
</dbReference>
<evidence type="ECO:0000259" key="5">
    <source>
        <dbReference type="Pfam" id="PF24883"/>
    </source>
</evidence>
<feature type="domain" description="Nucleoside phosphorylase" evidence="3">
    <location>
        <begin position="32"/>
        <end position="293"/>
    </location>
</feature>
<feature type="repeat" description="ANK" evidence="2">
    <location>
        <begin position="1106"/>
        <end position="1130"/>
    </location>
</feature>
<dbReference type="Pfam" id="PF24883">
    <property type="entry name" value="NPHP3_N"/>
    <property type="match status" value="1"/>
</dbReference>
<dbReference type="InterPro" id="IPR036770">
    <property type="entry name" value="Ankyrin_rpt-contain_sf"/>
</dbReference>